<dbReference type="InterPro" id="IPR056173">
    <property type="entry name" value="Sec20_C"/>
</dbReference>
<evidence type="ECO:0000256" key="9">
    <source>
        <dbReference type="ARBA" id="ARBA00037934"/>
    </source>
</evidence>
<feature type="coiled-coil region" evidence="10">
    <location>
        <begin position="85"/>
        <end position="119"/>
    </location>
</feature>
<evidence type="ECO:0000256" key="6">
    <source>
        <dbReference type="ARBA" id="ARBA00022989"/>
    </source>
</evidence>
<evidence type="ECO:0000256" key="7">
    <source>
        <dbReference type="ARBA" id="ARBA00023054"/>
    </source>
</evidence>
<evidence type="ECO:0000259" key="12">
    <source>
        <dbReference type="Pfam" id="PF03908"/>
    </source>
</evidence>
<name>A0ABM3I3F0_ZIZJJ</name>
<proteinExistence type="inferred from homology"/>
<dbReference type="Proteomes" id="UP001652623">
    <property type="component" value="Chromosome 6"/>
</dbReference>
<dbReference type="PANTHER" id="PTHR12825">
    <property type="entry name" value="BNIP1-RELATED"/>
    <property type="match status" value="1"/>
</dbReference>
<evidence type="ECO:0000256" key="11">
    <source>
        <dbReference type="SAM" id="Phobius"/>
    </source>
</evidence>
<evidence type="ECO:0000256" key="2">
    <source>
        <dbReference type="ARBA" id="ARBA00022448"/>
    </source>
</evidence>
<evidence type="ECO:0000256" key="5">
    <source>
        <dbReference type="ARBA" id="ARBA00022892"/>
    </source>
</evidence>
<feature type="domain" description="Sec20 C-terminal" evidence="12">
    <location>
        <begin position="143"/>
        <end position="234"/>
    </location>
</feature>
<keyword evidence="2" id="KW-0813">Transport</keyword>
<evidence type="ECO:0000256" key="4">
    <source>
        <dbReference type="ARBA" id="ARBA00022824"/>
    </source>
</evidence>
<dbReference type="Pfam" id="PF03908">
    <property type="entry name" value="Sec20"/>
    <property type="match status" value="1"/>
</dbReference>
<accession>A0ABM3I3F0</accession>
<keyword evidence="8 11" id="KW-0472">Membrane</keyword>
<keyword evidence="7 10" id="KW-0175">Coiled coil</keyword>
<evidence type="ECO:0000313" key="13">
    <source>
        <dbReference type="Proteomes" id="UP001652623"/>
    </source>
</evidence>
<evidence type="ECO:0000256" key="8">
    <source>
        <dbReference type="ARBA" id="ARBA00023136"/>
    </source>
</evidence>
<reference evidence="14 15" key="1">
    <citation type="submission" date="2025-05" db="UniProtKB">
        <authorList>
            <consortium name="RefSeq"/>
        </authorList>
    </citation>
    <scope>IDENTIFICATION</scope>
    <source>
        <tissue evidence="14 15">Seedling</tissue>
    </source>
</reference>
<dbReference type="PANTHER" id="PTHR12825:SF0">
    <property type="entry name" value="VESICLE TRANSPORT PROTEIN SEC20"/>
    <property type="match status" value="1"/>
</dbReference>
<dbReference type="RefSeq" id="XP_048319834.1">
    <property type="nucleotide sequence ID" value="XM_048463877.2"/>
</dbReference>
<evidence type="ECO:0000313" key="15">
    <source>
        <dbReference type="RefSeq" id="XP_048319835.1"/>
    </source>
</evidence>
<dbReference type="InterPro" id="IPR005606">
    <property type="entry name" value="Sec20"/>
</dbReference>
<evidence type="ECO:0000256" key="1">
    <source>
        <dbReference type="ARBA" id="ARBA00004163"/>
    </source>
</evidence>
<dbReference type="GeneID" id="107430797"/>
<sequence>MDKVVEEVEKAKKEWDETYSKVVEQIKAIEGYAKSVGVEKKDSLPRMNGLAQDGLALLNSLQFKLDLLAPQLPTDEQAKSAKSLLESWKNQSQSLRLSLRNANLQAKANMRKAAQEERELLLGGGGESTIRRRNLQTKAGMTSAAESITESLRRTRQLMVQEVERSASTLMTFDESTGVLKKAESEYKGHRSLLMRTRNLLSTMQRQDVMDRIILAVGFFLFACAVLYVVSKRIGILRLQRTVTAAFKAGVRQADFGRRPVENGVNPAQILENAVHKVEVPLERAMHDEL</sequence>
<protein>
    <submittedName>
        <fullName evidence="14 15">Uncharacterized protein LOC107430797</fullName>
    </submittedName>
</protein>
<keyword evidence="3 11" id="KW-0812">Transmembrane</keyword>
<gene>
    <name evidence="14 15" type="primary">LOC107430797</name>
</gene>
<feature type="transmembrane region" description="Helical" evidence="11">
    <location>
        <begin position="213"/>
        <end position="231"/>
    </location>
</feature>
<evidence type="ECO:0000256" key="3">
    <source>
        <dbReference type="ARBA" id="ARBA00022692"/>
    </source>
</evidence>
<keyword evidence="6 11" id="KW-1133">Transmembrane helix</keyword>
<comment type="similarity">
    <text evidence="9">Belongs to the SEC20 family.</text>
</comment>
<evidence type="ECO:0000313" key="14">
    <source>
        <dbReference type="RefSeq" id="XP_048319834.1"/>
    </source>
</evidence>
<keyword evidence="5" id="KW-0931">ER-Golgi transport</keyword>
<organism evidence="13 14">
    <name type="scientific">Ziziphus jujuba</name>
    <name type="common">Chinese jujube</name>
    <name type="synonym">Ziziphus sativa</name>
    <dbReference type="NCBI Taxonomy" id="326968"/>
    <lineage>
        <taxon>Eukaryota</taxon>
        <taxon>Viridiplantae</taxon>
        <taxon>Streptophyta</taxon>
        <taxon>Embryophyta</taxon>
        <taxon>Tracheophyta</taxon>
        <taxon>Spermatophyta</taxon>
        <taxon>Magnoliopsida</taxon>
        <taxon>eudicotyledons</taxon>
        <taxon>Gunneridae</taxon>
        <taxon>Pentapetalae</taxon>
        <taxon>rosids</taxon>
        <taxon>fabids</taxon>
        <taxon>Rosales</taxon>
        <taxon>Rhamnaceae</taxon>
        <taxon>Paliureae</taxon>
        <taxon>Ziziphus</taxon>
    </lineage>
</organism>
<keyword evidence="13" id="KW-1185">Reference proteome</keyword>
<keyword evidence="4" id="KW-0256">Endoplasmic reticulum</keyword>
<evidence type="ECO:0000256" key="10">
    <source>
        <dbReference type="SAM" id="Coils"/>
    </source>
</evidence>
<comment type="subcellular location">
    <subcellularLocation>
        <location evidence="1">Endoplasmic reticulum membrane</location>
        <topology evidence="1">Single-pass type IV membrane protein</topology>
    </subcellularLocation>
</comment>
<dbReference type="RefSeq" id="XP_048319835.1">
    <property type="nucleotide sequence ID" value="XM_048463878.2"/>
</dbReference>